<dbReference type="GO" id="GO:0005576">
    <property type="term" value="C:extracellular region"/>
    <property type="evidence" value="ECO:0007669"/>
    <property type="project" value="UniProtKB-SubCell"/>
</dbReference>
<keyword evidence="8 17" id="KW-0732">Signal</keyword>
<dbReference type="GO" id="GO:0017134">
    <property type="term" value="F:fibroblast growth factor binding"/>
    <property type="evidence" value="ECO:0007669"/>
    <property type="project" value="TreeGrafter"/>
</dbReference>
<dbReference type="InterPro" id="IPR001863">
    <property type="entry name" value="Glypican"/>
</dbReference>
<evidence type="ECO:0000256" key="17">
    <source>
        <dbReference type="SAM" id="SignalP"/>
    </source>
</evidence>
<dbReference type="PANTHER" id="PTHR10822:SF8">
    <property type="entry name" value="GLYPICAN-1"/>
    <property type="match status" value="1"/>
</dbReference>
<dbReference type="PANTHER" id="PTHR10822">
    <property type="entry name" value="GLYPICAN"/>
    <property type="match status" value="1"/>
</dbReference>
<dbReference type="GO" id="GO:0045202">
    <property type="term" value="C:synapse"/>
    <property type="evidence" value="ECO:0007669"/>
    <property type="project" value="TreeGrafter"/>
</dbReference>
<keyword evidence="6" id="KW-0964">Secreted</keyword>
<comment type="function">
    <text evidence="16">Cell surface proteoglycan.</text>
</comment>
<keyword evidence="5" id="KW-1003">Cell membrane</keyword>
<dbReference type="EMBL" id="HADZ01014665">
    <property type="protein sequence ID" value="SBP78606.1"/>
    <property type="molecule type" value="Transcribed_RNA"/>
</dbReference>
<evidence type="ECO:0000256" key="12">
    <source>
        <dbReference type="ARBA" id="ARBA00023180"/>
    </source>
</evidence>
<evidence type="ECO:0000256" key="5">
    <source>
        <dbReference type="ARBA" id="ARBA00022475"/>
    </source>
</evidence>
<gene>
    <name evidence="18" type="primary">GPC1</name>
</gene>
<keyword evidence="9 16" id="KW-0654">Proteoglycan</keyword>
<dbReference type="GO" id="GO:1905475">
    <property type="term" value="P:regulation of protein localization to membrane"/>
    <property type="evidence" value="ECO:0007669"/>
    <property type="project" value="TreeGrafter"/>
</dbReference>
<dbReference type="EMBL" id="HAEA01007518">
    <property type="protein sequence ID" value="SBQ35998.1"/>
    <property type="molecule type" value="Transcribed_RNA"/>
</dbReference>
<evidence type="ECO:0000256" key="7">
    <source>
        <dbReference type="ARBA" id="ARBA00022622"/>
    </source>
</evidence>
<evidence type="ECO:0000256" key="13">
    <source>
        <dbReference type="ARBA" id="ARBA00023207"/>
    </source>
</evidence>
<evidence type="ECO:0000256" key="2">
    <source>
        <dbReference type="ARBA" id="ARBA00004609"/>
    </source>
</evidence>
<keyword evidence="11" id="KW-1015">Disulfide bond</keyword>
<evidence type="ECO:0000256" key="4">
    <source>
        <dbReference type="ARBA" id="ARBA00014714"/>
    </source>
</evidence>
<dbReference type="Pfam" id="PF01153">
    <property type="entry name" value="Glypican"/>
    <property type="match status" value="1"/>
</dbReference>
<evidence type="ECO:0000256" key="16">
    <source>
        <dbReference type="RuleBase" id="RU003519"/>
    </source>
</evidence>
<sequence length="548" mass="60607">MDSFIIATLALCSLTAPAYGDKGSSKARSCSDFRQFYGTKPFSTDDVPQSEISGEHLRICSQGYTCCTSIIEDNLATLSVKEVDGILRESRRSLLTSLNGQQKAFDGFVRELLNRSISNLKDTFTSTWGSLYSENSQVFSDLYKDLMGYYGGNSANLEEVLSDFWTKLLERIFYQTNKQSSIGEDYLECVSKQMETLRPFGDAPHKMAVQVTRTFVAARSFIQGLSSSVNVVRIVGQVKLNQVCAKAIMKMTYCARCETMSSAMPCSNYCINVMKGCLANQADLNTEWTHLGDTMVEVAEHRLNDMDSVILSLPNHIAEAMFTMMENIGTINSKLFQACGNLRGGEVSSTGDGEIMKRGSMTVEDRLGDTSNRMEKLISDVTTRLRGMRSYWVSLPNLLCSDRVAIGAGAEDMCWNGGSRARYLPEAIGDGLANQINNPEVELDITKPDKTIRQQIMQLKIRTHNLRNALIGRDTDFQDTNDDVSGSGSGVCTDETCLPGPRLAAPSTDRPIQYVNPPENNKVKSSAQQALPSNTIYLLSLLLLLLRR</sequence>
<dbReference type="GO" id="GO:0098552">
    <property type="term" value="C:side of membrane"/>
    <property type="evidence" value="ECO:0007669"/>
    <property type="project" value="UniProtKB-KW"/>
</dbReference>
<protein>
    <recommendedName>
        <fullName evidence="4">Glypican-1</fullName>
    </recommendedName>
</protein>
<dbReference type="GO" id="GO:0009986">
    <property type="term" value="C:cell surface"/>
    <property type="evidence" value="ECO:0007669"/>
    <property type="project" value="TreeGrafter"/>
</dbReference>
<evidence type="ECO:0000256" key="14">
    <source>
        <dbReference type="ARBA" id="ARBA00023288"/>
    </source>
</evidence>
<name>A0A1A8DR02_NOTKA</name>
<evidence type="ECO:0000256" key="8">
    <source>
        <dbReference type="ARBA" id="ARBA00022729"/>
    </source>
</evidence>
<feature type="chain" id="PRO_5015056140" description="Glypican-1" evidence="17">
    <location>
        <begin position="21"/>
        <end position="548"/>
    </location>
</feature>
<evidence type="ECO:0000256" key="15">
    <source>
        <dbReference type="RuleBase" id="RU003518"/>
    </source>
</evidence>
<keyword evidence="10 16" id="KW-0472">Membrane</keyword>
<evidence type="ECO:0000313" key="18">
    <source>
        <dbReference type="EMBL" id="SBQ35998.1"/>
    </source>
</evidence>
<keyword evidence="14 16" id="KW-0449">Lipoprotein</keyword>
<comment type="similarity">
    <text evidence="3 15">Belongs to the glypican family.</text>
</comment>
<evidence type="ECO:0000256" key="1">
    <source>
        <dbReference type="ARBA" id="ARBA00004239"/>
    </source>
</evidence>
<dbReference type="GO" id="GO:0016477">
    <property type="term" value="P:cell migration"/>
    <property type="evidence" value="ECO:0007669"/>
    <property type="project" value="TreeGrafter"/>
</dbReference>
<dbReference type="GO" id="GO:0040037">
    <property type="term" value="P:negative regulation of fibroblast growth factor receptor signaling pathway"/>
    <property type="evidence" value="ECO:0007669"/>
    <property type="project" value="TreeGrafter"/>
</dbReference>
<dbReference type="AlphaFoldDB" id="A0A1A8DR02"/>
<accession>A0A1A8DR02</accession>
<keyword evidence="12" id="KW-0325">Glycoprotein</keyword>
<feature type="signal peptide" evidence="17">
    <location>
        <begin position="1"/>
        <end position="20"/>
    </location>
</feature>
<evidence type="ECO:0000256" key="9">
    <source>
        <dbReference type="ARBA" id="ARBA00022974"/>
    </source>
</evidence>
<organism evidence="18">
    <name type="scientific">Nothobranchius kadleci</name>
    <name type="common">African annual killifish</name>
    <dbReference type="NCBI Taxonomy" id="1051664"/>
    <lineage>
        <taxon>Eukaryota</taxon>
        <taxon>Metazoa</taxon>
        <taxon>Chordata</taxon>
        <taxon>Craniata</taxon>
        <taxon>Vertebrata</taxon>
        <taxon>Euteleostomi</taxon>
        <taxon>Actinopterygii</taxon>
        <taxon>Neopterygii</taxon>
        <taxon>Teleostei</taxon>
        <taxon>Neoteleostei</taxon>
        <taxon>Acanthomorphata</taxon>
        <taxon>Ovalentaria</taxon>
        <taxon>Atherinomorphae</taxon>
        <taxon>Cyprinodontiformes</taxon>
        <taxon>Nothobranchiidae</taxon>
        <taxon>Nothobranchius</taxon>
    </lineage>
</organism>
<dbReference type="GO" id="GO:0005886">
    <property type="term" value="C:plasma membrane"/>
    <property type="evidence" value="ECO:0007669"/>
    <property type="project" value="UniProtKB-SubCell"/>
</dbReference>
<comment type="subcellular location">
    <subcellularLocation>
        <location evidence="2 16">Cell membrane</location>
        <topology evidence="2 16">Lipid-anchor</topology>
        <topology evidence="2 16">GPI-anchor</topology>
    </subcellularLocation>
    <subcellularLocation>
        <location evidence="1">Secreted</location>
        <location evidence="1">Extracellular space</location>
    </subcellularLocation>
</comment>
<reference evidence="18" key="2">
    <citation type="submission" date="2016-06" db="EMBL/GenBank/DDBJ databases">
        <title>The genome of a short-lived fish provides insights into sex chromosome evolution and the genetic control of aging.</title>
        <authorList>
            <person name="Reichwald K."/>
            <person name="Felder M."/>
            <person name="Petzold A."/>
            <person name="Koch P."/>
            <person name="Groth M."/>
            <person name="Platzer M."/>
        </authorList>
    </citation>
    <scope>NUCLEOTIDE SEQUENCE</scope>
    <source>
        <tissue evidence="18">Brain</tissue>
    </source>
</reference>
<evidence type="ECO:0000256" key="3">
    <source>
        <dbReference type="ARBA" id="ARBA00010260"/>
    </source>
</evidence>
<reference evidence="18" key="1">
    <citation type="submission" date="2016-05" db="EMBL/GenBank/DDBJ databases">
        <authorList>
            <person name="Lavstsen T."/>
            <person name="Jespersen J.S."/>
        </authorList>
    </citation>
    <scope>NUCLEOTIDE SEQUENCE</scope>
    <source>
        <tissue evidence="18">Brain</tissue>
    </source>
</reference>
<evidence type="ECO:0000256" key="6">
    <source>
        <dbReference type="ARBA" id="ARBA00022525"/>
    </source>
</evidence>
<proteinExistence type="inferred from homology"/>
<keyword evidence="7 16" id="KW-0336">GPI-anchor</keyword>
<evidence type="ECO:0000256" key="10">
    <source>
        <dbReference type="ARBA" id="ARBA00023136"/>
    </source>
</evidence>
<keyword evidence="13 16" id="KW-0357">Heparan sulfate</keyword>
<evidence type="ECO:0000256" key="11">
    <source>
        <dbReference type="ARBA" id="ARBA00023157"/>
    </source>
</evidence>